<feature type="chain" id="PRO_5030009006" description="DUF3251 domain-containing protein" evidence="1">
    <location>
        <begin position="21"/>
        <end position="161"/>
    </location>
</feature>
<evidence type="ECO:0000313" key="2">
    <source>
        <dbReference type="EMBL" id="PSW19422.1"/>
    </source>
</evidence>
<evidence type="ECO:0000256" key="1">
    <source>
        <dbReference type="SAM" id="SignalP"/>
    </source>
</evidence>
<sequence length="161" mass="17325">MKGLKMAGVLASSMVLMACAGQSGTSSTQQSDIWQSPGQVMLAETPAKLDSYLWLNSMPVVGEGDNQQGTLLASVKVVSATQQALPKDVTVTQVLLATDDQQWLSNSQLEVNPMDNNGIEVMLRKGPNWPAGTAVNVALTLNYQGKEMTLTQRQVKIDQVF</sequence>
<gene>
    <name evidence="2" type="ORF">C9I94_23525</name>
</gene>
<dbReference type="OrthoDB" id="5814891at2"/>
<keyword evidence="3" id="KW-1185">Reference proteome</keyword>
<evidence type="ECO:0008006" key="4">
    <source>
        <dbReference type="Google" id="ProtNLM"/>
    </source>
</evidence>
<dbReference type="RefSeq" id="WP_048900328.1">
    <property type="nucleotide sequence ID" value="NZ_AP024852.1"/>
</dbReference>
<dbReference type="Proteomes" id="UP000240481">
    <property type="component" value="Unassembled WGS sequence"/>
</dbReference>
<keyword evidence="1" id="KW-0732">Signal</keyword>
<accession>A0A0J8V7B5</accession>
<proteinExistence type="predicted"/>
<protein>
    <recommendedName>
        <fullName evidence="4">DUF3251 domain-containing protein</fullName>
    </recommendedName>
</protein>
<feature type="signal peptide" evidence="1">
    <location>
        <begin position="1"/>
        <end position="20"/>
    </location>
</feature>
<comment type="caution">
    <text evidence="2">The sequence shown here is derived from an EMBL/GenBank/DDBJ whole genome shotgun (WGS) entry which is preliminary data.</text>
</comment>
<name>A0A0J8V7B5_9GAMM</name>
<organism evidence="2 3">
    <name type="scientific">Photobacterium swingsii</name>
    <dbReference type="NCBI Taxonomy" id="680026"/>
    <lineage>
        <taxon>Bacteria</taxon>
        <taxon>Pseudomonadati</taxon>
        <taxon>Pseudomonadota</taxon>
        <taxon>Gammaproteobacteria</taxon>
        <taxon>Vibrionales</taxon>
        <taxon>Vibrionaceae</taxon>
        <taxon>Photobacterium</taxon>
    </lineage>
</organism>
<reference evidence="2 3" key="1">
    <citation type="submission" date="2018-01" db="EMBL/GenBank/DDBJ databases">
        <title>Whole genome sequencing of Histamine producing bacteria.</title>
        <authorList>
            <person name="Butler K."/>
        </authorList>
    </citation>
    <scope>NUCLEOTIDE SEQUENCE [LARGE SCALE GENOMIC DNA]</scope>
    <source>
        <strain evidence="2 3">DSM 24669</strain>
    </source>
</reference>
<dbReference type="EMBL" id="PYLZ01000020">
    <property type="protein sequence ID" value="PSW19422.1"/>
    <property type="molecule type" value="Genomic_DNA"/>
</dbReference>
<evidence type="ECO:0000313" key="3">
    <source>
        <dbReference type="Proteomes" id="UP000240481"/>
    </source>
</evidence>
<dbReference type="AlphaFoldDB" id="A0A0J8V7B5"/>
<dbReference type="PROSITE" id="PS51257">
    <property type="entry name" value="PROKAR_LIPOPROTEIN"/>
    <property type="match status" value="1"/>
</dbReference>
<dbReference type="STRING" id="680026.AB733_19750"/>